<organism evidence="1">
    <name type="scientific">Dolosigranulum savutiense</name>
    <dbReference type="NCBI Taxonomy" id="3110288"/>
    <lineage>
        <taxon>Bacteria</taxon>
        <taxon>Bacillati</taxon>
        <taxon>Bacillota</taxon>
        <taxon>Bacilli</taxon>
        <taxon>Lactobacillales</taxon>
        <taxon>Carnobacteriaceae</taxon>
        <taxon>Dolosigranulum</taxon>
    </lineage>
</organism>
<name>A0AB74U038_9LACT</name>
<dbReference type="RefSeq" id="WP_347298487.1">
    <property type="nucleotide sequence ID" value="NZ_CP142434.1"/>
</dbReference>
<evidence type="ECO:0000313" key="1">
    <source>
        <dbReference type="EMBL" id="XBC48505.1"/>
    </source>
</evidence>
<gene>
    <name evidence="1" type="ORF">VUQ09_03685</name>
</gene>
<protein>
    <submittedName>
        <fullName evidence="1">Distal tail protein Dit</fullName>
    </submittedName>
</protein>
<dbReference type="InterPro" id="IPR006520">
    <property type="entry name" value="Dit_BPSPP_N"/>
</dbReference>
<reference evidence="1" key="1">
    <citation type="submission" date="2023-12" db="EMBL/GenBank/DDBJ databases">
        <title>Dolosigranulum savutii sp. nov. isolated from human upper respiratory samples collected in Botswana.</title>
        <authorList>
            <person name="Kelly M.S."/>
        </authorList>
    </citation>
    <scope>NUCLEOTIDE SEQUENCE</scope>
    <source>
        <strain evidence="1">MSK312</strain>
    </source>
</reference>
<dbReference type="NCBIfam" id="TIGR01633">
    <property type="entry name" value="phi3626_gp14_N"/>
    <property type="match status" value="1"/>
</dbReference>
<accession>A0AB74U038</accession>
<dbReference type="EMBL" id="CP142434">
    <property type="protein sequence ID" value="XBC48505.1"/>
    <property type="molecule type" value="Genomic_DNA"/>
</dbReference>
<dbReference type="Gene3D" id="2.60.120.860">
    <property type="match status" value="1"/>
</dbReference>
<dbReference type="AlphaFoldDB" id="A0AB74U038"/>
<sequence>MHEVIVDGQSLRDLIYVTRVDRSMGAVTKNKTLSIHGYIIQDVMQTVDVLNRLLTGNLQEFIFSDQPNRYWMGKVKSDIHLSNSDAWAQLTIEINVPDGISYAVEPKVLSFENRQTVELANDGSHETYPIIDFHLKADTHMVSVVSNKAVFQFGESLEASPLKEVQITRTETTGGHETRRRQTLVRGRWNSLSTSSFDMSTIESRWATSGSFGVRGGSTPAPSGGQVKVGKWATHWYTGERIANWVHGKTFAVAQTKQVNHSKSKKAYLLKNLGHYIGWLLEQDIDGGGQSASSGKAADMVPRFGSSPGHKWHGPAMRHALNGDCSDYEATTFLNFFKGNNREMGAFYFAVMNGNEVISAIQFSAHQTNQTTHVDLIAGGKGLHTETQNRTLASQFWGQLKMMKKGTQISFEVHNDYKKKIYRQSYNVPELEEMKPTHILVWAGKYHNSPTVSEMSAVSTEFVGVDTKVWIKPQNNTVSETVNLPDPPYTWKQGDVIRLDMNTNKGYVNGIETLTPIAYGSKEIKLIPGTQEITLECETTIQPNVEIFYRECFK</sequence>
<proteinExistence type="predicted"/>
<dbReference type="Gene3D" id="2.40.30.200">
    <property type="match status" value="1"/>
</dbReference>